<feature type="compositionally biased region" description="Polar residues" evidence="1">
    <location>
        <begin position="177"/>
        <end position="187"/>
    </location>
</feature>
<feature type="compositionally biased region" description="Low complexity" evidence="1">
    <location>
        <begin position="291"/>
        <end position="309"/>
    </location>
</feature>
<feature type="compositionally biased region" description="Basic and acidic residues" evidence="1">
    <location>
        <begin position="272"/>
        <end position="287"/>
    </location>
</feature>
<feature type="region of interest" description="Disordered" evidence="1">
    <location>
        <begin position="90"/>
        <end position="113"/>
    </location>
</feature>
<organism evidence="3 4">
    <name type="scientific">Folsomia candida</name>
    <name type="common">Springtail</name>
    <dbReference type="NCBI Taxonomy" id="158441"/>
    <lineage>
        <taxon>Eukaryota</taxon>
        <taxon>Metazoa</taxon>
        <taxon>Ecdysozoa</taxon>
        <taxon>Arthropoda</taxon>
        <taxon>Hexapoda</taxon>
        <taxon>Collembola</taxon>
        <taxon>Entomobryomorpha</taxon>
        <taxon>Isotomoidea</taxon>
        <taxon>Isotomidae</taxon>
        <taxon>Proisotominae</taxon>
        <taxon>Folsomia</taxon>
    </lineage>
</organism>
<feature type="region of interest" description="Disordered" evidence="1">
    <location>
        <begin position="584"/>
        <end position="686"/>
    </location>
</feature>
<feature type="compositionally biased region" description="Polar residues" evidence="1">
    <location>
        <begin position="497"/>
        <end position="522"/>
    </location>
</feature>
<reference evidence="3 4" key="1">
    <citation type="submission" date="2015-12" db="EMBL/GenBank/DDBJ databases">
        <title>The genome of Folsomia candida.</title>
        <authorList>
            <person name="Faddeeva A."/>
            <person name="Derks M.F."/>
            <person name="Anvar Y."/>
            <person name="Smit S."/>
            <person name="Van Straalen N."/>
            <person name="Roelofs D."/>
        </authorList>
    </citation>
    <scope>NUCLEOTIDE SEQUENCE [LARGE SCALE GENOMIC DNA]</scope>
    <source>
        <strain evidence="3 4">VU population</strain>
        <tissue evidence="3">Whole body</tissue>
    </source>
</reference>
<feature type="compositionally biased region" description="Low complexity" evidence="1">
    <location>
        <begin position="1"/>
        <end position="23"/>
    </location>
</feature>
<feature type="compositionally biased region" description="Low complexity" evidence="1">
    <location>
        <begin position="370"/>
        <end position="385"/>
    </location>
</feature>
<dbReference type="STRING" id="158441.A0A226CZB2"/>
<feature type="region of interest" description="Disordered" evidence="1">
    <location>
        <begin position="497"/>
        <end position="551"/>
    </location>
</feature>
<evidence type="ECO:0000313" key="4">
    <source>
        <dbReference type="Proteomes" id="UP000198287"/>
    </source>
</evidence>
<evidence type="ECO:0000256" key="2">
    <source>
        <dbReference type="SAM" id="Phobius"/>
    </source>
</evidence>
<dbReference type="Proteomes" id="UP000198287">
    <property type="component" value="Unassembled WGS sequence"/>
</dbReference>
<accession>A0A226CZB2</accession>
<name>A0A226CZB2_FOLCA</name>
<sequence length="846" mass="89017">MDQNQPGPSTSSPSTSLGSTTTTKIHDLDSHLRTIILGLENASGNGEKVPWTLPDKTKAALVAKAKLHLDNAIPIKPRKETVPVKECWTPETTRTTTTPEESNSATKRRNGPTFSALQRGIALRAPHSTISMLTWPQRHVPWWSAGSGGGKGDDGSEGDAASIMSKDNGKEDPDEVGTNSGKGSSKASCLPTKKTLLIFFMGMITGSFLVLFSLSLTDIELDLDDAACAGCVGPVANGLVGKEAMNDTRGRSPRNIVPRQDGKRKNATTEGQGKESNNHVSTKDKVGSGKSSPPSATTATLVTTTKRPASGITTTRFQESHTVAMTPTTTSPLAASITGRVDDGKTTTTNRPVGGEDKIALPSPGGEGNSSPFTAPTTAPSMTTSTQMDKDVLPLVSPDPQVTTVSSTTESTTQVPTTIDAVSHMFRQTIGMDLSTDNGQQITESTATLQTETSSPMVYEVTTREEHDVVAITTMVTTPSSEISGLDVTLTTVTAQTQSSDSPAQSELKATSFEASIPTTQPSTTGSATSVTTTELKATSSSPSESSAISLTTESGFTTRVSDIDISSASPLSFITATAASLLPSSTTPTHSSSPSSSPPTTHAQNADTSSPPFSTALSSSSTSSPLSSPSIKLTTRPEEVTSPPRTSPIEQPVTTGPAASPPASPSQTPTFISVQTTPHREDSGIVVTSVSPVYQDGPFPSSPAPPTIQARHDDAYLQATKTTPESSSPRTLVSQDHLTVGRTQSMWTTNAAVTQQTTTTEDFLEQRHTTGLDTTLSPTSSDMTTPLSEARSMDDDETPAEGQQPEAQSEQEQTQQVVSTPRKRKKGWWVRFVEAVKKYVVKVFE</sequence>
<feature type="region of interest" description="Disordered" evidence="1">
    <location>
        <begin position="1"/>
        <end position="25"/>
    </location>
</feature>
<feature type="region of interest" description="Disordered" evidence="1">
    <location>
        <begin position="243"/>
        <end position="309"/>
    </location>
</feature>
<keyword evidence="2" id="KW-0812">Transmembrane</keyword>
<feature type="compositionally biased region" description="Low complexity" evidence="1">
    <location>
        <begin position="523"/>
        <end position="550"/>
    </location>
</feature>
<dbReference type="AlphaFoldDB" id="A0A226CZB2"/>
<evidence type="ECO:0000313" key="3">
    <source>
        <dbReference type="EMBL" id="OXA38150.1"/>
    </source>
</evidence>
<keyword evidence="2" id="KW-1133">Transmembrane helix</keyword>
<keyword evidence="4" id="KW-1185">Reference proteome</keyword>
<feature type="region of interest" description="Disordered" evidence="1">
    <location>
        <begin position="759"/>
        <end position="826"/>
    </location>
</feature>
<feature type="compositionally biased region" description="Polar residues" evidence="1">
    <location>
        <begin position="772"/>
        <end position="788"/>
    </location>
</feature>
<feature type="compositionally biased region" description="Low complexity" evidence="1">
    <location>
        <begin position="801"/>
        <end position="821"/>
    </location>
</feature>
<feature type="region of interest" description="Disordered" evidence="1">
    <location>
        <begin position="334"/>
        <end position="385"/>
    </location>
</feature>
<keyword evidence="2" id="KW-0472">Membrane</keyword>
<feature type="compositionally biased region" description="Low complexity" evidence="1">
    <location>
        <begin position="90"/>
        <end position="101"/>
    </location>
</feature>
<dbReference type="EMBL" id="LNIX01000048">
    <property type="protein sequence ID" value="OXA38150.1"/>
    <property type="molecule type" value="Genomic_DNA"/>
</dbReference>
<protein>
    <submittedName>
        <fullName evidence="3">Uncharacterized protein</fullName>
    </submittedName>
</protein>
<feature type="transmembrane region" description="Helical" evidence="2">
    <location>
        <begin position="196"/>
        <end position="216"/>
    </location>
</feature>
<comment type="caution">
    <text evidence="3">The sequence shown here is derived from an EMBL/GenBank/DDBJ whole genome shotgun (WGS) entry which is preliminary data.</text>
</comment>
<gene>
    <name evidence="3" type="ORF">Fcan01_27104</name>
</gene>
<evidence type="ECO:0000256" key="1">
    <source>
        <dbReference type="SAM" id="MobiDB-lite"/>
    </source>
</evidence>
<feature type="region of interest" description="Disordered" evidence="1">
    <location>
        <begin position="144"/>
        <end position="188"/>
    </location>
</feature>
<proteinExistence type="predicted"/>
<feature type="compositionally biased region" description="Low complexity" evidence="1">
    <location>
        <begin position="584"/>
        <end position="635"/>
    </location>
</feature>